<dbReference type="AlphaFoldDB" id="A0AA37UQ35"/>
<protein>
    <recommendedName>
        <fullName evidence="3">Pyrrolo-quinoline quinone repeat domain-containing protein</fullName>
    </recommendedName>
</protein>
<evidence type="ECO:0000259" key="3">
    <source>
        <dbReference type="Pfam" id="PF13360"/>
    </source>
</evidence>
<accession>A0AA37UQ35</accession>
<dbReference type="Pfam" id="PF13360">
    <property type="entry name" value="PQQ_2"/>
    <property type="match status" value="1"/>
</dbReference>
<keyword evidence="2" id="KW-0812">Transmembrane</keyword>
<reference evidence="4" key="2">
    <citation type="submission" date="2023-02" db="EMBL/GenBank/DDBJ databases">
        <authorList>
            <person name="Sun Q."/>
            <person name="Mori K."/>
        </authorList>
    </citation>
    <scope>NUCLEOTIDE SEQUENCE</scope>
    <source>
        <strain evidence="4">NBRC 112290</strain>
    </source>
</reference>
<keyword evidence="5" id="KW-1185">Reference proteome</keyword>
<dbReference type="Proteomes" id="UP001157161">
    <property type="component" value="Unassembled WGS sequence"/>
</dbReference>
<feature type="compositionally biased region" description="Low complexity" evidence="1">
    <location>
        <begin position="439"/>
        <end position="459"/>
    </location>
</feature>
<dbReference type="SUPFAM" id="SSF50998">
    <property type="entry name" value="Quinoprotein alcohol dehydrogenase-like"/>
    <property type="match status" value="1"/>
</dbReference>
<evidence type="ECO:0000313" key="5">
    <source>
        <dbReference type="Proteomes" id="UP001157161"/>
    </source>
</evidence>
<feature type="region of interest" description="Disordered" evidence="1">
    <location>
        <begin position="439"/>
        <end position="467"/>
    </location>
</feature>
<feature type="transmembrane region" description="Helical" evidence="2">
    <location>
        <begin position="7"/>
        <end position="26"/>
    </location>
</feature>
<dbReference type="EMBL" id="BSUM01000001">
    <property type="protein sequence ID" value="GMA30743.1"/>
    <property type="molecule type" value="Genomic_DNA"/>
</dbReference>
<sequence>MQRATAVRWAGWVTAAAVVVGGVMLWQRQTALVAGDVAWTATAEDLDLEGFGGLKFAARAGDAVALTGHGGTRVIDRSTGELLASPDVHEVLWLRPDGSGVGASRPAEDGVHTDEVALLGWDAGGRETVELLGSDIASIVAGGSSEDGGLAATSVATVGATDDVVAFSGCVHPPVQGSEAWFTPPGAWLVVVGLDARTGAEVWRTEGESLGPGECRIGTTRVPSVLSEYALGLVSTPDPADFRDRSGSVVVLDVDSGEVVLRREANEKPGLDHVGATVVVHDGREVVAYDIAADAELWRTAPCTDRVEFVHVGSGRVDVSCADGPQPALDVGTGETLVEEGLVLARYDRAILTTEGTPEVTAVDAVTGDPVWSRDFSVPDGWSPDLAANPSGELLTVSAREPQIGDRVADDRRLWALDVVTGEEVLATRGSVASTWSASAAAASPSPTSRTAACTPSSTTERRLSDD</sequence>
<feature type="domain" description="Pyrrolo-quinoline quinone repeat" evidence="3">
    <location>
        <begin position="191"/>
        <end position="299"/>
    </location>
</feature>
<proteinExistence type="predicted"/>
<keyword evidence="2" id="KW-1133">Transmembrane helix</keyword>
<evidence type="ECO:0000313" key="4">
    <source>
        <dbReference type="EMBL" id="GMA30743.1"/>
    </source>
</evidence>
<gene>
    <name evidence="4" type="ORF">GCM10025875_07350</name>
</gene>
<organism evidence="4 5">
    <name type="scientific">Litorihabitans aurantiacus</name>
    <dbReference type="NCBI Taxonomy" id="1930061"/>
    <lineage>
        <taxon>Bacteria</taxon>
        <taxon>Bacillati</taxon>
        <taxon>Actinomycetota</taxon>
        <taxon>Actinomycetes</taxon>
        <taxon>Micrococcales</taxon>
        <taxon>Beutenbergiaceae</taxon>
        <taxon>Litorihabitans</taxon>
    </lineage>
</organism>
<dbReference type="Gene3D" id="2.130.10.10">
    <property type="entry name" value="YVTN repeat-like/Quinoprotein amine dehydrogenase"/>
    <property type="match status" value="2"/>
</dbReference>
<dbReference type="InterPro" id="IPR015943">
    <property type="entry name" value="WD40/YVTN_repeat-like_dom_sf"/>
</dbReference>
<keyword evidence="2" id="KW-0472">Membrane</keyword>
<dbReference type="InterPro" id="IPR002372">
    <property type="entry name" value="PQQ_rpt_dom"/>
</dbReference>
<evidence type="ECO:0000256" key="2">
    <source>
        <dbReference type="SAM" id="Phobius"/>
    </source>
</evidence>
<reference evidence="4" key="1">
    <citation type="journal article" date="2014" name="Int. J. Syst. Evol. Microbiol.">
        <title>Complete genome sequence of Corynebacterium casei LMG S-19264T (=DSM 44701T), isolated from a smear-ripened cheese.</title>
        <authorList>
            <consortium name="US DOE Joint Genome Institute (JGI-PGF)"/>
            <person name="Walter F."/>
            <person name="Albersmeier A."/>
            <person name="Kalinowski J."/>
            <person name="Ruckert C."/>
        </authorList>
    </citation>
    <scope>NUCLEOTIDE SEQUENCE</scope>
    <source>
        <strain evidence="4">NBRC 112290</strain>
    </source>
</reference>
<name>A0AA37UQ35_9MICO</name>
<dbReference type="RefSeq" id="WP_284249482.1">
    <property type="nucleotide sequence ID" value="NZ_BSUM01000001.1"/>
</dbReference>
<comment type="caution">
    <text evidence="4">The sequence shown here is derived from an EMBL/GenBank/DDBJ whole genome shotgun (WGS) entry which is preliminary data.</text>
</comment>
<dbReference type="InterPro" id="IPR011047">
    <property type="entry name" value="Quinoprotein_ADH-like_sf"/>
</dbReference>
<evidence type="ECO:0000256" key="1">
    <source>
        <dbReference type="SAM" id="MobiDB-lite"/>
    </source>
</evidence>